<gene>
    <name evidence="4" type="ORF">C1SCF055_LOCUS34338</name>
</gene>
<organism evidence="4">
    <name type="scientific">Cladocopium goreaui</name>
    <dbReference type="NCBI Taxonomy" id="2562237"/>
    <lineage>
        <taxon>Eukaryota</taxon>
        <taxon>Sar</taxon>
        <taxon>Alveolata</taxon>
        <taxon>Dinophyceae</taxon>
        <taxon>Suessiales</taxon>
        <taxon>Symbiodiniaceae</taxon>
        <taxon>Cladocopium</taxon>
    </lineage>
</organism>
<feature type="chain" id="PRO_5043271380" evidence="3">
    <location>
        <begin position="22"/>
        <end position="833"/>
    </location>
</feature>
<feature type="transmembrane region" description="Helical" evidence="2">
    <location>
        <begin position="303"/>
        <end position="322"/>
    </location>
</feature>
<evidence type="ECO:0000313" key="6">
    <source>
        <dbReference type="Proteomes" id="UP001152797"/>
    </source>
</evidence>
<keyword evidence="6" id="KW-1185">Reference proteome</keyword>
<feature type="transmembrane region" description="Helical" evidence="2">
    <location>
        <begin position="430"/>
        <end position="451"/>
    </location>
</feature>
<evidence type="ECO:0000313" key="4">
    <source>
        <dbReference type="EMBL" id="CAI4008948.1"/>
    </source>
</evidence>
<dbReference type="EMBL" id="CAMXCT010004423">
    <property type="protein sequence ID" value="CAI4008948.1"/>
    <property type="molecule type" value="Genomic_DNA"/>
</dbReference>
<feature type="transmembrane region" description="Helical" evidence="2">
    <location>
        <begin position="261"/>
        <end position="291"/>
    </location>
</feature>
<dbReference type="EMBL" id="CAMXCT030004423">
    <property type="protein sequence ID" value="CAL4796260.1"/>
    <property type="molecule type" value="Genomic_DNA"/>
</dbReference>
<feature type="transmembrane region" description="Helical" evidence="2">
    <location>
        <begin position="392"/>
        <end position="410"/>
    </location>
</feature>
<dbReference type="Proteomes" id="UP001152797">
    <property type="component" value="Unassembled WGS sequence"/>
</dbReference>
<dbReference type="EMBL" id="CAMXCT020004423">
    <property type="protein sequence ID" value="CAL1162323.1"/>
    <property type="molecule type" value="Genomic_DNA"/>
</dbReference>
<keyword evidence="3" id="KW-0732">Signal</keyword>
<evidence type="ECO:0000256" key="2">
    <source>
        <dbReference type="SAM" id="Phobius"/>
    </source>
</evidence>
<accession>A0A9P1DF81</accession>
<proteinExistence type="predicted"/>
<keyword evidence="2" id="KW-0812">Transmembrane</keyword>
<evidence type="ECO:0000313" key="5">
    <source>
        <dbReference type="EMBL" id="CAL4796260.1"/>
    </source>
</evidence>
<keyword evidence="2" id="KW-1133">Transmembrane helix</keyword>
<feature type="signal peptide" evidence="3">
    <location>
        <begin position="1"/>
        <end position="21"/>
    </location>
</feature>
<feature type="region of interest" description="Disordered" evidence="1">
    <location>
        <begin position="174"/>
        <end position="193"/>
    </location>
</feature>
<evidence type="ECO:0000256" key="1">
    <source>
        <dbReference type="SAM" id="MobiDB-lite"/>
    </source>
</evidence>
<protein>
    <submittedName>
        <fullName evidence="5">NADH-cytochrome b5 reductase 2</fullName>
    </submittedName>
</protein>
<dbReference type="OrthoDB" id="417824at2759"/>
<reference evidence="5 6" key="2">
    <citation type="submission" date="2024-05" db="EMBL/GenBank/DDBJ databases">
        <authorList>
            <person name="Chen Y."/>
            <person name="Shah S."/>
            <person name="Dougan E. K."/>
            <person name="Thang M."/>
            <person name="Chan C."/>
        </authorList>
    </citation>
    <scope>NUCLEOTIDE SEQUENCE [LARGE SCALE GENOMIC DNA]</scope>
</reference>
<keyword evidence="2" id="KW-0472">Membrane</keyword>
<dbReference type="AlphaFoldDB" id="A0A9P1DF81"/>
<name>A0A9P1DF81_9DINO</name>
<reference evidence="4" key="1">
    <citation type="submission" date="2022-10" db="EMBL/GenBank/DDBJ databases">
        <authorList>
            <person name="Chen Y."/>
            <person name="Dougan E. K."/>
            <person name="Chan C."/>
            <person name="Rhodes N."/>
            <person name="Thang M."/>
        </authorList>
    </citation>
    <scope>NUCLEOTIDE SEQUENCE</scope>
</reference>
<feature type="compositionally biased region" description="Basic and acidic residues" evidence="1">
    <location>
        <begin position="175"/>
        <end position="185"/>
    </location>
</feature>
<sequence length="833" mass="93019">MSPFKPILYLLLTAISGRTDAKSASHWDETAALQLALTGTEPPIHRRSKVFYYPLPKYLEGGILDFQIVESTEPVILHRVWGGPAKRCGYWWTLPHALAIASHTGNLWWARATLTVSPIQPSDQTDQQNFDLRLPMVDRCVAHVPSSELQDVGHEMTGQLSGSDDLEVQIQMRPWDSDESQKSAENEAAEDEVIRTETDHQIRQLMPKVVKSIAQMDVTHPEVLRTARAHQAFQHFAAALRVGSDGDFYYKSRKSHKISTFWISFYNGTAAVSLGLLTGVLMMVLFCFGQLPGFSCCWHDIRWSTWSLCSGLLVTSLVAMFWRPQTQVFFDRICVSQVENDLKTQAIFSLAGLLKSSDQMLILWDPTWTQRLWCLFELAAFLQSRKTRKQALIVRLLFMDLTASFVPMSFQEQELEFWQRHRHATSIFIQGGILSLSICNCLLAAMLKALLKRSQEMFKGLNVEMRAQRCCGQIGMGQEGAVHSASGSAISRGAKGQLSLRWPRAFGARTEGKGLALRLTFSSYMPSGEQRQRSNYADVKPQDSMTTDAAPILPEKLRKAEPQQLCDALRHAYEKNPEEMPEVVEAVLQYAEAKKTKSEPMKVIDDLCGRWEAVWSGAFTPLNRLGVPRQSLWVEVTAGKDGEPPVATAHSGLPLVLFGAYLWTSCAGDLLDVESSGGNQVLIKFTRYWIDIGPEPRSDIGRVDGGFINSRLAAFGAALVTPVLLEFGALKWLLERFGFERVFEVEVPSPEAPEKKVKLQASLELYLTLLARVAFPDSLSTCPIPFLDVKEGLCVYEIPMLGPLGDLPLHPGGNSATLVARKLSDDEPVLLMR</sequence>
<evidence type="ECO:0000256" key="3">
    <source>
        <dbReference type="SAM" id="SignalP"/>
    </source>
</evidence>
<comment type="caution">
    <text evidence="4">The sequence shown here is derived from an EMBL/GenBank/DDBJ whole genome shotgun (WGS) entry which is preliminary data.</text>
</comment>